<feature type="compositionally biased region" description="Low complexity" evidence="1">
    <location>
        <begin position="7"/>
        <end position="20"/>
    </location>
</feature>
<dbReference type="Proteomes" id="UP001189429">
    <property type="component" value="Unassembled WGS sequence"/>
</dbReference>
<feature type="non-terminal residue" evidence="2">
    <location>
        <position position="77"/>
    </location>
</feature>
<sequence>ARREDSYSPAPSTPTGSAAAEPPPRVGKQESIMSVSLTGGGSPRRVRRPSLVGAALGTDDDACSRQRSERIMKRYEK</sequence>
<gene>
    <name evidence="2" type="ORF">PCOR1329_LOCUS18069</name>
</gene>
<name>A0ABN9R6L8_9DINO</name>
<feature type="compositionally biased region" description="Basic and acidic residues" evidence="1">
    <location>
        <begin position="62"/>
        <end position="77"/>
    </location>
</feature>
<evidence type="ECO:0000256" key="1">
    <source>
        <dbReference type="SAM" id="MobiDB-lite"/>
    </source>
</evidence>
<keyword evidence="3" id="KW-1185">Reference proteome</keyword>
<feature type="non-terminal residue" evidence="2">
    <location>
        <position position="1"/>
    </location>
</feature>
<feature type="region of interest" description="Disordered" evidence="1">
    <location>
        <begin position="1"/>
        <end position="29"/>
    </location>
</feature>
<proteinExistence type="predicted"/>
<reference evidence="2" key="1">
    <citation type="submission" date="2023-10" db="EMBL/GenBank/DDBJ databases">
        <authorList>
            <person name="Chen Y."/>
            <person name="Shah S."/>
            <person name="Dougan E. K."/>
            <person name="Thang M."/>
            <person name="Chan C."/>
        </authorList>
    </citation>
    <scope>NUCLEOTIDE SEQUENCE [LARGE SCALE GENOMIC DNA]</scope>
</reference>
<accession>A0ABN9R6L8</accession>
<evidence type="ECO:0000313" key="2">
    <source>
        <dbReference type="EMBL" id="CAK0814484.1"/>
    </source>
</evidence>
<organism evidence="2 3">
    <name type="scientific">Prorocentrum cordatum</name>
    <dbReference type="NCBI Taxonomy" id="2364126"/>
    <lineage>
        <taxon>Eukaryota</taxon>
        <taxon>Sar</taxon>
        <taxon>Alveolata</taxon>
        <taxon>Dinophyceae</taxon>
        <taxon>Prorocentrales</taxon>
        <taxon>Prorocentraceae</taxon>
        <taxon>Prorocentrum</taxon>
    </lineage>
</organism>
<protein>
    <submittedName>
        <fullName evidence="2">Uncharacterized protein</fullName>
    </submittedName>
</protein>
<evidence type="ECO:0000313" key="3">
    <source>
        <dbReference type="Proteomes" id="UP001189429"/>
    </source>
</evidence>
<feature type="region of interest" description="Disordered" evidence="1">
    <location>
        <begin position="52"/>
        <end position="77"/>
    </location>
</feature>
<dbReference type="EMBL" id="CAUYUJ010005656">
    <property type="protein sequence ID" value="CAK0814484.1"/>
    <property type="molecule type" value="Genomic_DNA"/>
</dbReference>
<comment type="caution">
    <text evidence="2">The sequence shown here is derived from an EMBL/GenBank/DDBJ whole genome shotgun (WGS) entry which is preliminary data.</text>
</comment>